<dbReference type="InterPro" id="IPR013655">
    <property type="entry name" value="PAS_fold_3"/>
</dbReference>
<feature type="domain" description="PAC" evidence="3">
    <location>
        <begin position="79"/>
        <end position="131"/>
    </location>
</feature>
<sequence length="566" mass="61558">MQQIDQGQLLASIAATSHDCILSVDIDGRILWASPATLDVLGWRPEDLAGSELSVVAPRDGGDLHAAYLHQLLEGERVAPFLDAGVRRDGSTFKASITLGPVHDAGGEVTGVTVILRDVTDELSEQRELAQALEASRAHVEQTPTPQAPRRTAAVQASLYEALGRRSWDTAIVLDENLTLTYVTPSVVQLLGHQPGDVLSTSGVDHVHPADAPRVGEVLERVLAEPRRTERFVLRLRDSEGRWRWTEETVTNCLDDPDIRGLVANLRDITEQVQTEEALRLSEALHRAMVETAQEGILAMAPDGTTTFANETAAQILGRSLDELYGGDTLAQLGLPGWESGAGRFEVTYRHPDGRERILEGSVSPLNSPAPEPLGSLVMVSDVTEARRVELTLRRQALHDSLTGLPNRYLFLDRLETAAARQQRSEGRGTAVLYLDLDRFKPVNDGHGHDVGDGLLQDVAERLAAAVRATDTVGRLGGDEFAIICEDTDEQAAVLVAAKILGELRKPFRREGDEHQISVSIGVAVSPPHDFDDLVRRADGAMYRAKQLGGGRITVARPEDVTDLSR</sequence>
<feature type="domain" description="PAS" evidence="2">
    <location>
        <begin position="6"/>
        <end position="76"/>
    </location>
</feature>
<dbReference type="EMBL" id="BAAAQR010000003">
    <property type="protein sequence ID" value="GAA2141917.1"/>
    <property type="molecule type" value="Genomic_DNA"/>
</dbReference>
<dbReference type="InterPro" id="IPR052155">
    <property type="entry name" value="Biofilm_reg_signaling"/>
</dbReference>
<dbReference type="InterPro" id="IPR035965">
    <property type="entry name" value="PAS-like_dom_sf"/>
</dbReference>
<dbReference type="PANTHER" id="PTHR44757">
    <property type="entry name" value="DIGUANYLATE CYCLASE DGCP"/>
    <property type="match status" value="1"/>
</dbReference>
<keyword evidence="6" id="KW-1185">Reference proteome</keyword>
<organism evidence="5 6">
    <name type="scientific">Nocardioides koreensis</name>
    <dbReference type="NCBI Taxonomy" id="433651"/>
    <lineage>
        <taxon>Bacteria</taxon>
        <taxon>Bacillati</taxon>
        <taxon>Actinomycetota</taxon>
        <taxon>Actinomycetes</taxon>
        <taxon>Propionibacteriales</taxon>
        <taxon>Nocardioidaceae</taxon>
        <taxon>Nocardioides</taxon>
    </lineage>
</organism>
<reference evidence="5 6" key="1">
    <citation type="journal article" date="2019" name="Int. J. Syst. Evol. Microbiol.">
        <title>The Global Catalogue of Microorganisms (GCM) 10K type strain sequencing project: providing services to taxonomists for standard genome sequencing and annotation.</title>
        <authorList>
            <consortium name="The Broad Institute Genomics Platform"/>
            <consortium name="The Broad Institute Genome Sequencing Center for Infectious Disease"/>
            <person name="Wu L."/>
            <person name="Ma J."/>
        </authorList>
    </citation>
    <scope>NUCLEOTIDE SEQUENCE [LARGE SCALE GENOMIC DNA]</scope>
    <source>
        <strain evidence="5 6">JCM 16022</strain>
    </source>
</reference>
<gene>
    <name evidence="5" type="ORF">GCM10009844_12640</name>
</gene>
<name>A0ABN2ZGT1_9ACTN</name>
<dbReference type="RefSeq" id="WP_344149226.1">
    <property type="nucleotide sequence ID" value="NZ_BAAAQR010000003.1"/>
</dbReference>
<dbReference type="PROSITE" id="PS50112">
    <property type="entry name" value="PAS"/>
    <property type="match status" value="3"/>
</dbReference>
<evidence type="ECO:0000313" key="6">
    <source>
        <dbReference type="Proteomes" id="UP001501771"/>
    </source>
</evidence>
<dbReference type="SUPFAM" id="SSF55073">
    <property type="entry name" value="Nucleotide cyclase"/>
    <property type="match status" value="1"/>
</dbReference>
<dbReference type="Pfam" id="PF08447">
    <property type="entry name" value="PAS_3"/>
    <property type="match status" value="1"/>
</dbReference>
<dbReference type="CDD" id="cd01949">
    <property type="entry name" value="GGDEF"/>
    <property type="match status" value="1"/>
</dbReference>
<protein>
    <recommendedName>
        <fullName evidence="7">Diguanylate cyclase</fullName>
    </recommendedName>
</protein>
<dbReference type="InterPro" id="IPR000160">
    <property type="entry name" value="GGDEF_dom"/>
</dbReference>
<dbReference type="Proteomes" id="UP001501771">
    <property type="component" value="Unassembled WGS sequence"/>
</dbReference>
<evidence type="ECO:0000256" key="1">
    <source>
        <dbReference type="SAM" id="Coils"/>
    </source>
</evidence>
<dbReference type="Gene3D" id="3.30.450.20">
    <property type="entry name" value="PAS domain"/>
    <property type="match status" value="3"/>
</dbReference>
<dbReference type="Pfam" id="PF08448">
    <property type="entry name" value="PAS_4"/>
    <property type="match status" value="1"/>
</dbReference>
<dbReference type="Pfam" id="PF00990">
    <property type="entry name" value="GGDEF"/>
    <property type="match status" value="1"/>
</dbReference>
<dbReference type="SMART" id="SM00091">
    <property type="entry name" value="PAS"/>
    <property type="match status" value="3"/>
</dbReference>
<dbReference type="InterPro" id="IPR043128">
    <property type="entry name" value="Rev_trsase/Diguanyl_cyclase"/>
</dbReference>
<feature type="domain" description="PAS" evidence="2">
    <location>
        <begin position="282"/>
        <end position="333"/>
    </location>
</feature>
<dbReference type="NCBIfam" id="TIGR00229">
    <property type="entry name" value="sensory_box"/>
    <property type="match status" value="2"/>
</dbReference>
<feature type="coiled-coil region" evidence="1">
    <location>
        <begin position="116"/>
        <end position="143"/>
    </location>
</feature>
<feature type="domain" description="PAC" evidence="3">
    <location>
        <begin position="343"/>
        <end position="395"/>
    </location>
</feature>
<evidence type="ECO:0008006" key="7">
    <source>
        <dbReference type="Google" id="ProtNLM"/>
    </source>
</evidence>
<evidence type="ECO:0000259" key="3">
    <source>
        <dbReference type="PROSITE" id="PS50113"/>
    </source>
</evidence>
<dbReference type="PROSITE" id="PS50113">
    <property type="entry name" value="PAC"/>
    <property type="match status" value="3"/>
</dbReference>
<evidence type="ECO:0000259" key="4">
    <source>
        <dbReference type="PROSITE" id="PS50887"/>
    </source>
</evidence>
<dbReference type="CDD" id="cd00130">
    <property type="entry name" value="PAS"/>
    <property type="match status" value="3"/>
</dbReference>
<dbReference type="Pfam" id="PF13188">
    <property type="entry name" value="PAS_8"/>
    <property type="match status" value="1"/>
</dbReference>
<dbReference type="SUPFAM" id="SSF55785">
    <property type="entry name" value="PYP-like sensor domain (PAS domain)"/>
    <property type="match status" value="3"/>
</dbReference>
<dbReference type="InterPro" id="IPR013656">
    <property type="entry name" value="PAS_4"/>
</dbReference>
<accession>A0ABN2ZGT1</accession>
<dbReference type="PROSITE" id="PS50887">
    <property type="entry name" value="GGDEF"/>
    <property type="match status" value="1"/>
</dbReference>
<keyword evidence="1" id="KW-0175">Coiled coil</keyword>
<proteinExistence type="predicted"/>
<evidence type="ECO:0000313" key="5">
    <source>
        <dbReference type="EMBL" id="GAA2141917.1"/>
    </source>
</evidence>
<feature type="domain" description="PAC" evidence="3">
    <location>
        <begin position="227"/>
        <end position="281"/>
    </location>
</feature>
<dbReference type="InterPro" id="IPR000014">
    <property type="entry name" value="PAS"/>
</dbReference>
<dbReference type="NCBIfam" id="TIGR00254">
    <property type="entry name" value="GGDEF"/>
    <property type="match status" value="1"/>
</dbReference>
<feature type="domain" description="PAS" evidence="2">
    <location>
        <begin position="172"/>
        <end position="226"/>
    </location>
</feature>
<comment type="caution">
    <text evidence="5">The sequence shown here is derived from an EMBL/GenBank/DDBJ whole genome shotgun (WGS) entry which is preliminary data.</text>
</comment>
<dbReference type="SMART" id="SM00086">
    <property type="entry name" value="PAC"/>
    <property type="match status" value="3"/>
</dbReference>
<dbReference type="Gene3D" id="3.30.70.270">
    <property type="match status" value="1"/>
</dbReference>
<dbReference type="PANTHER" id="PTHR44757:SF2">
    <property type="entry name" value="BIOFILM ARCHITECTURE MAINTENANCE PROTEIN MBAA"/>
    <property type="match status" value="1"/>
</dbReference>
<dbReference type="InterPro" id="IPR001610">
    <property type="entry name" value="PAC"/>
</dbReference>
<evidence type="ECO:0000259" key="2">
    <source>
        <dbReference type="PROSITE" id="PS50112"/>
    </source>
</evidence>
<dbReference type="InterPro" id="IPR000700">
    <property type="entry name" value="PAS-assoc_C"/>
</dbReference>
<feature type="domain" description="GGDEF" evidence="4">
    <location>
        <begin position="428"/>
        <end position="558"/>
    </location>
</feature>
<dbReference type="InterPro" id="IPR029787">
    <property type="entry name" value="Nucleotide_cyclase"/>
</dbReference>
<dbReference type="SMART" id="SM00267">
    <property type="entry name" value="GGDEF"/>
    <property type="match status" value="1"/>
</dbReference>